<reference evidence="1 2" key="1">
    <citation type="submission" date="2018-06" db="EMBL/GenBank/DDBJ databases">
        <title>Comparative genomics of Brasilonema spp. strains.</title>
        <authorList>
            <person name="Alvarenga D.O."/>
            <person name="Fiore M.F."/>
            <person name="Varani A.M."/>
        </authorList>
    </citation>
    <scope>NUCLEOTIDE SEQUENCE [LARGE SCALE GENOMIC DNA]</scope>
    <source>
        <strain evidence="1 2">CENA114</strain>
    </source>
</reference>
<dbReference type="AlphaFoldDB" id="A0A856MJW0"/>
<dbReference type="InterPro" id="IPR051678">
    <property type="entry name" value="AGP_Transferase"/>
</dbReference>
<dbReference type="PANTHER" id="PTHR21310">
    <property type="entry name" value="AMINOGLYCOSIDE PHOSPHOTRANSFERASE-RELATED-RELATED"/>
    <property type="match status" value="1"/>
</dbReference>
<dbReference type="InterPro" id="IPR011009">
    <property type="entry name" value="Kinase-like_dom_sf"/>
</dbReference>
<proteinExistence type="predicted"/>
<dbReference type="SUPFAM" id="SSF56112">
    <property type="entry name" value="Protein kinase-like (PK-like)"/>
    <property type="match status" value="1"/>
</dbReference>
<dbReference type="Proteomes" id="UP000503129">
    <property type="component" value="Chromosome"/>
</dbReference>
<evidence type="ECO:0000313" key="1">
    <source>
        <dbReference type="EMBL" id="QDL10599.1"/>
    </source>
</evidence>
<gene>
    <name evidence="1" type="ORF">DP114_24290</name>
</gene>
<dbReference type="EMBL" id="CP030118">
    <property type="protein sequence ID" value="QDL10599.1"/>
    <property type="molecule type" value="Genomic_DNA"/>
</dbReference>
<evidence type="ECO:0000313" key="2">
    <source>
        <dbReference type="Proteomes" id="UP000503129"/>
    </source>
</evidence>
<dbReference type="GO" id="GO:0016740">
    <property type="term" value="F:transferase activity"/>
    <property type="evidence" value="ECO:0007669"/>
    <property type="project" value="UniProtKB-KW"/>
</dbReference>
<dbReference type="KEGG" id="bsen:DP114_24290"/>
<dbReference type="Gene3D" id="3.90.1200.10">
    <property type="match status" value="1"/>
</dbReference>
<name>A0A856MJW0_9CYAN</name>
<accession>A0A856MJW0</accession>
<protein>
    <submittedName>
        <fullName evidence="1">Aminoglycoside phosphotransferase family protein</fullName>
    </submittedName>
</protein>
<keyword evidence="2" id="KW-1185">Reference proteome</keyword>
<keyword evidence="1" id="KW-0808">Transferase</keyword>
<dbReference type="PANTHER" id="PTHR21310:SF15">
    <property type="entry name" value="AMINOGLYCOSIDE PHOSPHOTRANSFERASE DOMAIN-CONTAINING PROTEIN"/>
    <property type="match status" value="1"/>
</dbReference>
<dbReference type="Pfam" id="PF01633">
    <property type="entry name" value="Choline_kinase"/>
    <property type="match status" value="1"/>
</dbReference>
<organism evidence="1 2">
    <name type="scientific">Brasilonema sennae CENA114</name>
    <dbReference type="NCBI Taxonomy" id="415709"/>
    <lineage>
        <taxon>Bacteria</taxon>
        <taxon>Bacillati</taxon>
        <taxon>Cyanobacteriota</taxon>
        <taxon>Cyanophyceae</taxon>
        <taxon>Nostocales</taxon>
        <taxon>Scytonemataceae</taxon>
        <taxon>Brasilonema</taxon>
        <taxon>Bromeliae group (in: Brasilonema)</taxon>
    </lineage>
</organism>
<dbReference type="RefSeq" id="WP_171977305.1">
    <property type="nucleotide sequence ID" value="NZ_CAWOXK010000001.1"/>
</dbReference>
<sequence length="402" mass="45652">MSFTINSQNVIDYLVAHKLCSHEEKYLLKVEQKLAKNFNLLLTLPGERQLLVKQERHNQEGKTAGEFLNEWRLHEFLKQFPELSYIRSSISEVLHFDAKHSIIVFNYLNGYRDLADFYAKENFFPTAIAKRSGEAPIASAIGTILATVHRVTLDRQDYRDFLSQNSEGDIISYTPNFGLGLERISPEVFGLVPADGLKFFALYQRYDSLGKAIAELSTAFEPCCLTHNDLKLNNILLHNDWEQAISKVDQSSHSIVRLIDWERSSWGDPAFDLGMLIASYLQIWLNSLVISKSIDIQEALRLAMTPLDMLQPSIAALTKAYLGEFPEILERRPHFIKRVVQFSGLGLIQQIQAMIQHQKSFGNGGICMLQVAKTLLCRPEQSIPTVFGVAESELISFNRSLI</sequence>